<dbReference type="AlphaFoldDB" id="A0A378IG93"/>
<dbReference type="EMBL" id="UGNX01000001">
    <property type="protein sequence ID" value="STX33930.1"/>
    <property type="molecule type" value="Genomic_DNA"/>
</dbReference>
<name>A0A378IG93_9GAMM</name>
<proteinExistence type="predicted"/>
<evidence type="ECO:0000313" key="2">
    <source>
        <dbReference type="Proteomes" id="UP000255316"/>
    </source>
</evidence>
<organism evidence="1 2">
    <name type="scientific">Legionella cincinnatiensis</name>
    <dbReference type="NCBI Taxonomy" id="28085"/>
    <lineage>
        <taxon>Bacteria</taxon>
        <taxon>Pseudomonadati</taxon>
        <taxon>Pseudomonadota</taxon>
        <taxon>Gammaproteobacteria</taxon>
        <taxon>Legionellales</taxon>
        <taxon>Legionellaceae</taxon>
        <taxon>Legionella</taxon>
    </lineage>
</organism>
<sequence length="29" mass="3267">MGLVFIFSGIELTTEQIAKELCLNKDDTH</sequence>
<accession>A0A378IG93</accession>
<reference evidence="1 2" key="1">
    <citation type="submission" date="2018-06" db="EMBL/GenBank/DDBJ databases">
        <authorList>
            <consortium name="Pathogen Informatics"/>
            <person name="Doyle S."/>
        </authorList>
    </citation>
    <scope>NUCLEOTIDE SEQUENCE [LARGE SCALE GENOMIC DNA]</scope>
    <source>
        <strain evidence="1 2">NCTC12438</strain>
    </source>
</reference>
<evidence type="ECO:0000313" key="1">
    <source>
        <dbReference type="EMBL" id="STX33930.1"/>
    </source>
</evidence>
<protein>
    <submittedName>
        <fullName evidence="1">Uncharacterized protein</fullName>
    </submittedName>
</protein>
<dbReference type="Proteomes" id="UP000255316">
    <property type="component" value="Unassembled WGS sequence"/>
</dbReference>
<gene>
    <name evidence="1" type="ORF">NCTC12438_00519</name>
</gene>